<reference evidence="1 2" key="1">
    <citation type="submission" date="2020-08" db="EMBL/GenBank/DDBJ databases">
        <title>Genomic Encyclopedia of Type Strains, Phase IV (KMG-IV): sequencing the most valuable type-strain genomes for metagenomic binning, comparative biology and taxonomic classification.</title>
        <authorList>
            <person name="Goeker M."/>
        </authorList>
    </citation>
    <scope>NUCLEOTIDE SEQUENCE [LARGE SCALE GENOMIC DNA]</scope>
    <source>
        <strain evidence="1 2">DSM 11590</strain>
    </source>
</reference>
<dbReference type="InterPro" id="IPR027417">
    <property type="entry name" value="P-loop_NTPase"/>
</dbReference>
<dbReference type="Gene3D" id="3.30.420.240">
    <property type="match status" value="1"/>
</dbReference>
<comment type="caution">
    <text evidence="1">The sequence shown here is derived from an EMBL/GenBank/DDBJ whole genome shotgun (WGS) entry which is preliminary data.</text>
</comment>
<dbReference type="Gene3D" id="3.40.50.300">
    <property type="entry name" value="P-loop containing nucleotide triphosphate hydrolases"/>
    <property type="match status" value="1"/>
</dbReference>
<evidence type="ECO:0000313" key="2">
    <source>
        <dbReference type="Proteomes" id="UP000544872"/>
    </source>
</evidence>
<gene>
    <name evidence="1" type="ORF">FHS48_001644</name>
</gene>
<organism evidence="1 2">
    <name type="scientific">Novispirillum itersonii</name>
    <name type="common">Aquaspirillum itersonii</name>
    <dbReference type="NCBI Taxonomy" id="189"/>
    <lineage>
        <taxon>Bacteria</taxon>
        <taxon>Pseudomonadati</taxon>
        <taxon>Pseudomonadota</taxon>
        <taxon>Alphaproteobacteria</taxon>
        <taxon>Rhodospirillales</taxon>
        <taxon>Novispirillaceae</taxon>
        <taxon>Novispirillum</taxon>
    </lineage>
</organism>
<name>A0A7X0DMF1_NOVIT</name>
<evidence type="ECO:0008006" key="3">
    <source>
        <dbReference type="Google" id="ProtNLM"/>
    </source>
</evidence>
<dbReference type="RefSeq" id="WP_184263069.1">
    <property type="nucleotide sequence ID" value="NZ_JACIIX010000005.1"/>
</dbReference>
<keyword evidence="2" id="KW-1185">Reference proteome</keyword>
<dbReference type="Proteomes" id="UP000544872">
    <property type="component" value="Unassembled WGS sequence"/>
</dbReference>
<proteinExistence type="predicted"/>
<evidence type="ECO:0000313" key="1">
    <source>
        <dbReference type="EMBL" id="MBB6210229.1"/>
    </source>
</evidence>
<dbReference type="EMBL" id="JACIIX010000005">
    <property type="protein sequence ID" value="MBB6210229.1"/>
    <property type="molecule type" value="Genomic_DNA"/>
</dbReference>
<dbReference type="AlphaFoldDB" id="A0A7X0DMF1"/>
<protein>
    <recommendedName>
        <fullName evidence="3">Terminase</fullName>
    </recommendedName>
</protein>
<sequence>MNALTSLLPPALRAGLPTDPQALAAVLARLPAGDLAALDALLADVTPPLWQPLPGPQTVAYASTADVIGYGGAAGGGKTDLACGLALTRHTVSAIFRREATQLNGIIERLTELLGGRDGYNGRSVWRLEGHGRRGCRIEFGSTPHTGDETRHQGRAKDLLVLDEATNFLESQARFLMGWNRTTVPGQKCTTLLTFNPPTSAEGQWVTACFAPWLDRTHPDPARPGEIRWFGTVKGRDVAVADARPFVLAGDAPEYDFDPGDFPATAIITPRSRTFVPSRITDNPYLMDSGYLATLQSLPEPLRSQMLEGDFSAGVEDDPWQVIPTAWVLAAQDRWQPKPAPGPMDSMGVDVARGGRDESIIARRHGPWFDRLICLPGTASPDGPTLAGQVMAARRDAAPVQIDIVGWGSSPFDVLVSSGVQTLGINGAARSVGVSRDGQLGFLNLRAELWWRLREALDPRAEVPLALPPDPQLRADLCAPTWSLSAAGVQVERKDDLKARIGRSPDRGDAVVLALIATPRRGSGDGPVFALGV</sequence>
<accession>A0A7X0DMF1</accession>